<accession>A0ABQ6LDM1</accession>
<dbReference type="InterPro" id="IPR036640">
    <property type="entry name" value="ABC1_TM_sf"/>
</dbReference>
<keyword evidence="4 5" id="KW-0472">Membrane</keyword>
<keyword evidence="2 5" id="KW-0812">Transmembrane</keyword>
<protein>
    <recommendedName>
        <fullName evidence="6">ABC transmembrane type-1 domain-containing protein</fullName>
    </recommendedName>
</protein>
<evidence type="ECO:0000313" key="7">
    <source>
        <dbReference type="EMBL" id="GMG81042.1"/>
    </source>
</evidence>
<comment type="caution">
    <text evidence="7">The sequence shown here is derived from an EMBL/GenBank/DDBJ whole genome shotgun (WGS) entry which is preliminary data.</text>
</comment>
<evidence type="ECO:0000256" key="5">
    <source>
        <dbReference type="SAM" id="Phobius"/>
    </source>
</evidence>
<evidence type="ECO:0000256" key="2">
    <source>
        <dbReference type="ARBA" id="ARBA00022692"/>
    </source>
</evidence>
<dbReference type="CDD" id="cd07346">
    <property type="entry name" value="ABC_6TM_exporters"/>
    <property type="match status" value="1"/>
</dbReference>
<dbReference type="InterPro" id="IPR011527">
    <property type="entry name" value="ABC1_TM_dom"/>
</dbReference>
<feature type="transmembrane region" description="Helical" evidence="5">
    <location>
        <begin position="21"/>
        <end position="41"/>
    </location>
</feature>
<dbReference type="Gene3D" id="1.20.1560.10">
    <property type="entry name" value="ABC transporter type 1, transmembrane domain"/>
    <property type="match status" value="1"/>
</dbReference>
<sequence>MQRASSWQRGASLYSLILRQTFPLQGGAVLLGLAIPALAVYPLHLQQQIIDEAIPAGDLALVLTLGGLFLLANVARSALKFSVVYLRGWIAAVVARVLRTALIDAQRRRPEAQARTSLGSVTSVLTGEVQPLGDFAAEAINTPLIQGGTLLGVFGYMLVTDWRLAAIGIASLIAEGVVTPLLQRIINRLTAQRIQTLRKASLDMIDAVDPSHHVLIVHALRLIRQVYTILLRMNFYKALLKVLRNLIDHCADIAIITVGAWLAIRGEIQIGVIVAFLSGLREVRGPWGELVSFYRRLADAGVKYRLLRKAMNGDPNDIATALEPQVPRSVPPRRRDD</sequence>
<organism evidence="7 8">
    <name type="scientific">Paralimibaculum aggregatum</name>
    <dbReference type="NCBI Taxonomy" id="3036245"/>
    <lineage>
        <taxon>Bacteria</taxon>
        <taxon>Pseudomonadati</taxon>
        <taxon>Pseudomonadota</taxon>
        <taxon>Alphaproteobacteria</taxon>
        <taxon>Rhodobacterales</taxon>
        <taxon>Paracoccaceae</taxon>
        <taxon>Paralimibaculum</taxon>
    </lineage>
</organism>
<dbReference type="RefSeq" id="WP_285669667.1">
    <property type="nucleotide sequence ID" value="NZ_BSYI01000002.1"/>
</dbReference>
<dbReference type="SUPFAM" id="SSF90123">
    <property type="entry name" value="ABC transporter transmembrane region"/>
    <property type="match status" value="1"/>
</dbReference>
<dbReference type="PROSITE" id="PS50929">
    <property type="entry name" value="ABC_TM1F"/>
    <property type="match status" value="1"/>
</dbReference>
<keyword evidence="3 5" id="KW-1133">Transmembrane helix</keyword>
<dbReference type="PANTHER" id="PTHR43394">
    <property type="entry name" value="ATP-DEPENDENT PERMEASE MDL1, MITOCHONDRIAL"/>
    <property type="match status" value="1"/>
</dbReference>
<evidence type="ECO:0000256" key="3">
    <source>
        <dbReference type="ARBA" id="ARBA00022989"/>
    </source>
</evidence>
<feature type="domain" description="ABC transmembrane type-1" evidence="6">
    <location>
        <begin position="27"/>
        <end position="299"/>
    </location>
</feature>
<keyword evidence="8" id="KW-1185">Reference proteome</keyword>
<evidence type="ECO:0000313" key="8">
    <source>
        <dbReference type="Proteomes" id="UP001239909"/>
    </source>
</evidence>
<evidence type="ECO:0000256" key="4">
    <source>
        <dbReference type="ARBA" id="ARBA00023136"/>
    </source>
</evidence>
<comment type="subcellular location">
    <subcellularLocation>
        <location evidence="1">Cell membrane</location>
        <topology evidence="1">Multi-pass membrane protein</topology>
    </subcellularLocation>
</comment>
<evidence type="ECO:0000256" key="1">
    <source>
        <dbReference type="ARBA" id="ARBA00004651"/>
    </source>
</evidence>
<proteinExistence type="predicted"/>
<reference evidence="7 8" key="1">
    <citation type="submission" date="2023-04" db="EMBL/GenBank/DDBJ databases">
        <title>Marinoamorphus aggregata gen. nov., sp. Nov., isolate from tissue of brittle star Ophioplocus japonicus.</title>
        <authorList>
            <person name="Kawano K."/>
            <person name="Sawayama S."/>
            <person name="Nakagawa S."/>
        </authorList>
    </citation>
    <scope>NUCLEOTIDE SEQUENCE [LARGE SCALE GENOMIC DNA]</scope>
    <source>
        <strain evidence="7 8">NKW23</strain>
    </source>
</reference>
<dbReference type="EMBL" id="BSYI01000002">
    <property type="protein sequence ID" value="GMG81042.1"/>
    <property type="molecule type" value="Genomic_DNA"/>
</dbReference>
<dbReference type="PANTHER" id="PTHR43394:SF1">
    <property type="entry name" value="ATP-BINDING CASSETTE SUB-FAMILY B MEMBER 10, MITOCHONDRIAL"/>
    <property type="match status" value="1"/>
</dbReference>
<gene>
    <name evidence="7" type="ORF">LNKW23_02540</name>
</gene>
<dbReference type="Proteomes" id="UP001239909">
    <property type="component" value="Unassembled WGS sequence"/>
</dbReference>
<name>A0ABQ6LDM1_9RHOB</name>
<dbReference type="InterPro" id="IPR039421">
    <property type="entry name" value="Type_1_exporter"/>
</dbReference>
<dbReference type="Pfam" id="PF00664">
    <property type="entry name" value="ABC_membrane"/>
    <property type="match status" value="1"/>
</dbReference>
<feature type="transmembrane region" description="Helical" evidence="5">
    <location>
        <begin position="53"/>
        <end position="72"/>
    </location>
</feature>
<evidence type="ECO:0000259" key="6">
    <source>
        <dbReference type="PROSITE" id="PS50929"/>
    </source>
</evidence>